<dbReference type="GO" id="GO:0000155">
    <property type="term" value="F:phosphorelay sensor kinase activity"/>
    <property type="evidence" value="ECO:0007669"/>
    <property type="project" value="InterPro"/>
</dbReference>
<evidence type="ECO:0000259" key="14">
    <source>
        <dbReference type="PROSITE" id="PS50109"/>
    </source>
</evidence>
<dbReference type="CDD" id="cd16922">
    <property type="entry name" value="HATPase_EvgS-ArcB-TorS-like"/>
    <property type="match status" value="1"/>
</dbReference>
<keyword evidence="6" id="KW-0547">Nucleotide-binding</keyword>
<feature type="modified residue" description="4-aspartylphosphate" evidence="12">
    <location>
        <position position="702"/>
    </location>
</feature>
<evidence type="ECO:0000256" key="12">
    <source>
        <dbReference type="PROSITE-ProRule" id="PRU00169"/>
    </source>
</evidence>
<feature type="transmembrane region" description="Helical" evidence="13">
    <location>
        <begin position="20"/>
        <end position="42"/>
    </location>
</feature>
<dbReference type="InterPro" id="IPR035965">
    <property type="entry name" value="PAS-like_dom_sf"/>
</dbReference>
<keyword evidence="9" id="KW-0902">Two-component regulatory system</keyword>
<evidence type="ECO:0000256" key="4">
    <source>
        <dbReference type="ARBA" id="ARBA00022553"/>
    </source>
</evidence>
<sequence>MTSPAAETRTSWFAANRIPLLIGSLSFILLSALVVSTMQMSFDLWTNQQRIAESNDRFHRLQVAADADRHFGAMRYWLTDVSLSLLTLSDRKAAEAHAKLDEDLKRLAVFAPEAAQSIRSGVNDYVEQAQKAANAYTDDNRVVGNAFLAMARKGSDEVDEALGSLVEQLSADADRVSAAATRTAKTATNRAAIACVLVITFGALLTLFVLRSILKPLQRINTAIAGLNAGATEVDLPPPGPDECGRIASALSDLQHSQQERRRLEAAARMQHNTILTAIETIPDGFALFDADNRLVLVNDRYRSIFSNVSDLLVPGTSFKDILAARAALGDAGHAGLSSEAWIAERLKRHVDPAGLRDEVMIGDAWVRITKRKTPDGGTVAVYSDITDLKTKQEQLEDARHEAEAANEAKSRFLASMSHELRTPLNAIIGYSEMLIEDAQDSGEEHSVGDLEKIMASGRHLLSLINDILDLSKIEAGKMELYVERFDVADLVDDVTATIAPLVARNANRLVVDVDPALGEMETDKTKLRQNLFNLLSNATKFTKDGVIELNVRQEGDFVAFSVQDDGIGMSPEQQARLFQAFTQADSSTTRNYGGTGLGLAIVRQFTLMLGGDIKVKSELGKGSVFTLTIPARLSDSVAENAPSHDGAGETKSILVIDDDPHARRMMAELVRGDGYRVMMAGDAAEGLAIARKTHPDAIILDIIMPERDGWSVLKELKSDPELCGTPVVLATIVNDREMGLAFGASAHLTKPIDTTKLMEALSSVVNGHERDVLVVDDDPATRTLLRRILVREGWHVREASDGERGLSMLDAKRPALVILDLMMPNMDGFETLRTMRAREELADLPVIVATSKDLSREEVDWLRANAREVIGKGQDGRANLLAAVRRHVTG</sequence>
<dbReference type="CDD" id="cd17574">
    <property type="entry name" value="REC_OmpR"/>
    <property type="match status" value="1"/>
</dbReference>
<comment type="catalytic activity">
    <reaction evidence="1">
        <text>ATP + protein L-histidine = ADP + protein N-phospho-L-histidine.</text>
        <dbReference type="EC" id="2.7.13.3"/>
    </reaction>
</comment>
<dbReference type="Gene3D" id="3.30.565.10">
    <property type="entry name" value="Histidine kinase-like ATPase, C-terminal domain"/>
    <property type="match status" value="1"/>
</dbReference>
<dbReference type="Proteomes" id="UP000223606">
    <property type="component" value="Chromosome 1"/>
</dbReference>
<comment type="subcellular location">
    <subcellularLocation>
        <location evidence="2">Membrane</location>
    </subcellularLocation>
</comment>
<dbReference type="EMBL" id="LT960614">
    <property type="protein sequence ID" value="SON55724.1"/>
    <property type="molecule type" value="Genomic_DNA"/>
</dbReference>
<dbReference type="GO" id="GO:0009927">
    <property type="term" value="F:histidine phosphotransfer kinase activity"/>
    <property type="evidence" value="ECO:0007669"/>
    <property type="project" value="TreeGrafter"/>
</dbReference>
<protein>
    <recommendedName>
        <fullName evidence="3">histidine kinase</fullName>
        <ecNumber evidence="3">2.7.13.3</ecNumber>
    </recommendedName>
</protein>
<evidence type="ECO:0000256" key="2">
    <source>
        <dbReference type="ARBA" id="ARBA00004370"/>
    </source>
</evidence>
<dbReference type="GO" id="GO:0005524">
    <property type="term" value="F:ATP binding"/>
    <property type="evidence" value="ECO:0007669"/>
    <property type="project" value="UniProtKB-KW"/>
</dbReference>
<dbReference type="InterPro" id="IPR001789">
    <property type="entry name" value="Sig_transdc_resp-reg_receiver"/>
</dbReference>
<keyword evidence="5 17" id="KW-0808">Transferase</keyword>
<keyword evidence="4 12" id="KW-0597">Phosphoprotein</keyword>
<gene>
    <name evidence="17" type="ORF">HDIA_2183</name>
</gene>
<evidence type="ECO:0000256" key="9">
    <source>
        <dbReference type="ARBA" id="ARBA00023012"/>
    </source>
</evidence>
<dbReference type="InterPro" id="IPR003660">
    <property type="entry name" value="HAMP_dom"/>
</dbReference>
<keyword evidence="7" id="KW-0418">Kinase</keyword>
<dbReference type="SUPFAM" id="SSF47384">
    <property type="entry name" value="Homodimeric domain of signal transducing histidine kinase"/>
    <property type="match status" value="1"/>
</dbReference>
<dbReference type="PROSITE" id="PS50109">
    <property type="entry name" value="HIS_KIN"/>
    <property type="match status" value="1"/>
</dbReference>
<feature type="domain" description="Histidine kinase" evidence="14">
    <location>
        <begin position="416"/>
        <end position="634"/>
    </location>
</feature>
<dbReference type="EC" id="2.7.13.3" evidence="3"/>
<evidence type="ECO:0000259" key="16">
    <source>
        <dbReference type="PROSITE" id="PS50885"/>
    </source>
</evidence>
<evidence type="ECO:0000256" key="10">
    <source>
        <dbReference type="ARBA" id="ARBA00023136"/>
    </source>
</evidence>
<evidence type="ECO:0000259" key="15">
    <source>
        <dbReference type="PROSITE" id="PS50110"/>
    </source>
</evidence>
<proteinExistence type="predicted"/>
<dbReference type="InterPro" id="IPR036097">
    <property type="entry name" value="HisK_dim/P_sf"/>
</dbReference>
<dbReference type="InterPro" id="IPR003661">
    <property type="entry name" value="HisK_dim/P_dom"/>
</dbReference>
<dbReference type="SUPFAM" id="SSF55785">
    <property type="entry name" value="PYP-like sensor domain (PAS domain)"/>
    <property type="match status" value="1"/>
</dbReference>
<evidence type="ECO:0000256" key="8">
    <source>
        <dbReference type="ARBA" id="ARBA00022840"/>
    </source>
</evidence>
<evidence type="ECO:0000313" key="18">
    <source>
        <dbReference type="Proteomes" id="UP000223606"/>
    </source>
</evidence>
<keyword evidence="13" id="KW-1133">Transmembrane helix</keyword>
<keyword evidence="18" id="KW-1185">Reference proteome</keyword>
<feature type="transmembrane region" description="Helical" evidence="13">
    <location>
        <begin position="191"/>
        <end position="210"/>
    </location>
</feature>
<dbReference type="InterPro" id="IPR003594">
    <property type="entry name" value="HATPase_dom"/>
</dbReference>
<dbReference type="InterPro" id="IPR004358">
    <property type="entry name" value="Sig_transdc_His_kin-like_C"/>
</dbReference>
<dbReference type="PROSITE" id="PS50110">
    <property type="entry name" value="RESPONSE_REGULATORY"/>
    <property type="match status" value="2"/>
</dbReference>
<dbReference type="Gene3D" id="6.10.340.10">
    <property type="match status" value="1"/>
</dbReference>
<dbReference type="OrthoDB" id="9810730at2"/>
<feature type="domain" description="Response regulatory" evidence="15">
    <location>
        <begin position="653"/>
        <end position="766"/>
    </location>
</feature>
<evidence type="ECO:0000256" key="6">
    <source>
        <dbReference type="ARBA" id="ARBA00022741"/>
    </source>
</evidence>
<keyword evidence="8" id="KW-0067">ATP-binding</keyword>
<dbReference type="SUPFAM" id="SSF52172">
    <property type="entry name" value="CheY-like"/>
    <property type="match status" value="2"/>
</dbReference>
<reference evidence="18" key="1">
    <citation type="submission" date="2017-09" db="EMBL/GenBank/DDBJ databases">
        <title>Genome sequence of Nannocystis excedens DSM 71.</title>
        <authorList>
            <person name="Blom J."/>
        </authorList>
    </citation>
    <scope>NUCLEOTIDE SEQUENCE [LARGE SCALE GENOMIC DNA]</scope>
    <source>
        <strain evidence="18">type strain: E19</strain>
    </source>
</reference>
<name>A0A2C9D5X5_9HYPH</name>
<keyword evidence="10 13" id="KW-0472">Membrane</keyword>
<feature type="modified residue" description="4-aspartylphosphate" evidence="12">
    <location>
        <position position="821"/>
    </location>
</feature>
<dbReference type="Pfam" id="PF00072">
    <property type="entry name" value="Response_reg"/>
    <property type="match status" value="2"/>
</dbReference>
<dbReference type="SMART" id="SM00388">
    <property type="entry name" value="HisKA"/>
    <property type="match status" value="1"/>
</dbReference>
<evidence type="ECO:0000313" key="17">
    <source>
        <dbReference type="EMBL" id="SON55724.1"/>
    </source>
</evidence>
<feature type="domain" description="Response regulatory" evidence="15">
    <location>
        <begin position="772"/>
        <end position="888"/>
    </location>
</feature>
<feature type="domain" description="HAMP" evidence="16">
    <location>
        <begin position="211"/>
        <end position="263"/>
    </location>
</feature>
<dbReference type="SUPFAM" id="SSF55874">
    <property type="entry name" value="ATPase domain of HSP90 chaperone/DNA topoisomerase II/histidine kinase"/>
    <property type="match status" value="1"/>
</dbReference>
<dbReference type="SMART" id="SM00304">
    <property type="entry name" value="HAMP"/>
    <property type="match status" value="1"/>
</dbReference>
<dbReference type="Gene3D" id="3.40.50.2300">
    <property type="match status" value="2"/>
</dbReference>
<dbReference type="PANTHER" id="PTHR43047:SF72">
    <property type="entry name" value="OSMOSENSING HISTIDINE PROTEIN KINASE SLN1"/>
    <property type="match status" value="1"/>
</dbReference>
<dbReference type="KEGG" id="hdi:HDIA_2183"/>
<dbReference type="GO" id="GO:0005886">
    <property type="term" value="C:plasma membrane"/>
    <property type="evidence" value="ECO:0007669"/>
    <property type="project" value="TreeGrafter"/>
</dbReference>
<dbReference type="PRINTS" id="PR00344">
    <property type="entry name" value="BCTRLSENSOR"/>
</dbReference>
<evidence type="ECO:0000256" key="11">
    <source>
        <dbReference type="ARBA" id="ARBA00023306"/>
    </source>
</evidence>
<keyword evidence="13" id="KW-0812">Transmembrane</keyword>
<dbReference type="SMART" id="SM00448">
    <property type="entry name" value="REC"/>
    <property type="match status" value="2"/>
</dbReference>
<dbReference type="PANTHER" id="PTHR43047">
    <property type="entry name" value="TWO-COMPONENT HISTIDINE PROTEIN KINASE"/>
    <property type="match status" value="1"/>
</dbReference>
<evidence type="ECO:0000256" key="7">
    <source>
        <dbReference type="ARBA" id="ARBA00022777"/>
    </source>
</evidence>
<keyword evidence="11" id="KW-0131">Cell cycle</keyword>
<dbReference type="InterPro" id="IPR005467">
    <property type="entry name" value="His_kinase_dom"/>
</dbReference>
<dbReference type="InterPro" id="IPR036890">
    <property type="entry name" value="HATPase_C_sf"/>
</dbReference>
<evidence type="ECO:0000256" key="3">
    <source>
        <dbReference type="ARBA" id="ARBA00012438"/>
    </source>
</evidence>
<dbReference type="PROSITE" id="PS50885">
    <property type="entry name" value="HAMP"/>
    <property type="match status" value="1"/>
</dbReference>
<dbReference type="Gene3D" id="3.30.450.20">
    <property type="entry name" value="PAS domain"/>
    <property type="match status" value="1"/>
</dbReference>
<dbReference type="CDD" id="cd00082">
    <property type="entry name" value="HisKA"/>
    <property type="match status" value="1"/>
</dbReference>
<dbReference type="InterPro" id="IPR011006">
    <property type="entry name" value="CheY-like_superfamily"/>
</dbReference>
<dbReference type="SMART" id="SM00387">
    <property type="entry name" value="HATPase_c"/>
    <property type="match status" value="1"/>
</dbReference>
<dbReference type="FunFam" id="3.30.565.10:FF:000010">
    <property type="entry name" value="Sensor histidine kinase RcsC"/>
    <property type="match status" value="1"/>
</dbReference>
<dbReference type="AlphaFoldDB" id="A0A2C9D5X5"/>
<evidence type="ECO:0000256" key="1">
    <source>
        <dbReference type="ARBA" id="ARBA00000085"/>
    </source>
</evidence>
<dbReference type="Gene3D" id="1.10.287.130">
    <property type="match status" value="1"/>
</dbReference>
<dbReference type="FunFam" id="1.10.287.130:FF:000038">
    <property type="entry name" value="Sensory transduction histidine kinase"/>
    <property type="match status" value="1"/>
</dbReference>
<dbReference type="Pfam" id="PF00512">
    <property type="entry name" value="HisKA"/>
    <property type="match status" value="1"/>
</dbReference>
<organism evidence="17 18">
    <name type="scientific">Hartmannibacter diazotrophicus</name>
    <dbReference type="NCBI Taxonomy" id="1482074"/>
    <lineage>
        <taxon>Bacteria</taxon>
        <taxon>Pseudomonadati</taxon>
        <taxon>Pseudomonadota</taxon>
        <taxon>Alphaproteobacteria</taxon>
        <taxon>Hyphomicrobiales</taxon>
        <taxon>Pleomorphomonadaceae</taxon>
        <taxon>Hartmannibacter</taxon>
    </lineage>
</organism>
<evidence type="ECO:0000256" key="13">
    <source>
        <dbReference type="SAM" id="Phobius"/>
    </source>
</evidence>
<accession>A0A2C9D5X5</accession>
<evidence type="ECO:0000256" key="5">
    <source>
        <dbReference type="ARBA" id="ARBA00022679"/>
    </source>
</evidence>
<dbReference type="Pfam" id="PF12860">
    <property type="entry name" value="PAS_7"/>
    <property type="match status" value="1"/>
</dbReference>
<dbReference type="Pfam" id="PF02518">
    <property type="entry name" value="HATPase_c"/>
    <property type="match status" value="1"/>
</dbReference>